<feature type="transmembrane region" description="Helical" evidence="1">
    <location>
        <begin position="334"/>
        <end position="355"/>
    </location>
</feature>
<comment type="caution">
    <text evidence="2">The sequence shown here is derived from an EMBL/GenBank/DDBJ whole genome shotgun (WGS) entry which is preliminary data.</text>
</comment>
<dbReference type="EMBL" id="NOII01000089">
    <property type="protein sequence ID" value="OYD55966.1"/>
    <property type="molecule type" value="Genomic_DNA"/>
</dbReference>
<name>A0A235F3W6_9BACL</name>
<dbReference type="OrthoDB" id="2349131at2"/>
<organism evidence="2 3">
    <name type="scientific">Fictibacillus aquaticus</name>
    <dbReference type="NCBI Taxonomy" id="2021314"/>
    <lineage>
        <taxon>Bacteria</taxon>
        <taxon>Bacillati</taxon>
        <taxon>Bacillota</taxon>
        <taxon>Bacilli</taxon>
        <taxon>Bacillales</taxon>
        <taxon>Fictibacillaceae</taxon>
        <taxon>Fictibacillus</taxon>
    </lineage>
</organism>
<accession>A0A235F3W6</accession>
<feature type="transmembrane region" description="Helical" evidence="1">
    <location>
        <begin position="294"/>
        <end position="314"/>
    </location>
</feature>
<keyword evidence="3" id="KW-1185">Reference proteome</keyword>
<keyword evidence="1" id="KW-0812">Transmembrane</keyword>
<feature type="transmembrane region" description="Helical" evidence="1">
    <location>
        <begin position="206"/>
        <end position="225"/>
    </location>
</feature>
<evidence type="ECO:0008006" key="4">
    <source>
        <dbReference type="Google" id="ProtNLM"/>
    </source>
</evidence>
<feature type="transmembrane region" description="Helical" evidence="1">
    <location>
        <begin position="264"/>
        <end position="282"/>
    </location>
</feature>
<gene>
    <name evidence="2" type="ORF">CGZ90_20075</name>
</gene>
<evidence type="ECO:0000313" key="2">
    <source>
        <dbReference type="EMBL" id="OYD55966.1"/>
    </source>
</evidence>
<reference evidence="2 3" key="1">
    <citation type="submission" date="2017-07" db="EMBL/GenBank/DDBJ databases">
        <title>Fictibacillus sp. nov. GDSW-R2A3 Genome sequencing and assembly.</title>
        <authorList>
            <person name="Mayilraj S."/>
        </authorList>
    </citation>
    <scope>NUCLEOTIDE SEQUENCE [LARGE SCALE GENOMIC DNA]</scope>
    <source>
        <strain evidence="2 3">GDSW-R2A3</strain>
    </source>
</reference>
<dbReference type="AlphaFoldDB" id="A0A235F3W6"/>
<dbReference type="InterPro" id="IPR046107">
    <property type="entry name" value="DUF6044"/>
</dbReference>
<dbReference type="Proteomes" id="UP000215059">
    <property type="component" value="Unassembled WGS sequence"/>
</dbReference>
<sequence>MRGLAAAALIVAIYLLPLFLLGENAHVRIHDNLDSNVGWYKVLKESGQIAGSLDAVIPQIINGLPRNAFGNEFNLLIWLHYFLPSMTAYAISQTIVRIAAFAGMYLLLKTHVLKGKDALWINIGTALCFAITPFWPSGMLSTLGQPLALWAFLNIRKGKNTWREWAVIILLPFYSSFVLGFFFFLAMVFLVWVYDLFRCRRVNVPFALSLFIMALLFVCIEYRLFLSLVLTEEASSRNEFLASKLELPRTIRLVFKNFLIGHNHVMTLHTLVILPVWVYAFWFIRKAESGLRRFFLLLMLFNFLLSVWYAFWFYKGWQPVKDEFSILKTFNFARFHFLRPLVIYVLFAVGLYILLKRQGIWRGFVYKCLILQILVLFAFNDEVVYRVWKQPSFKEFYSEPLFDKVKSYIGKPQQTYRVASVGLHPVIAQYNGFYTLDTYNNYYPLEYKHRFRKLIEGELSKNRQLRNYFDHWGGRCYIFADELGKNYMYTKDLDIKIKNFSFNTKAFQEMGGDYLLSAVKIMNAEENGLLLEKTFHSPESPWKIYLYRANYRAVNGGAL</sequence>
<evidence type="ECO:0000256" key="1">
    <source>
        <dbReference type="SAM" id="Phobius"/>
    </source>
</evidence>
<feature type="transmembrane region" description="Helical" evidence="1">
    <location>
        <begin position="364"/>
        <end position="388"/>
    </location>
</feature>
<dbReference type="Pfam" id="PF19510">
    <property type="entry name" value="DUF6044"/>
    <property type="match status" value="1"/>
</dbReference>
<feature type="transmembrane region" description="Helical" evidence="1">
    <location>
        <begin position="165"/>
        <end position="194"/>
    </location>
</feature>
<feature type="transmembrane region" description="Helical" evidence="1">
    <location>
        <begin position="86"/>
        <end position="107"/>
    </location>
</feature>
<keyword evidence="1" id="KW-1133">Transmembrane helix</keyword>
<evidence type="ECO:0000313" key="3">
    <source>
        <dbReference type="Proteomes" id="UP000215059"/>
    </source>
</evidence>
<feature type="transmembrane region" description="Helical" evidence="1">
    <location>
        <begin position="119"/>
        <end position="136"/>
    </location>
</feature>
<protein>
    <recommendedName>
        <fullName evidence="4">YkoS</fullName>
    </recommendedName>
</protein>
<proteinExistence type="predicted"/>
<keyword evidence="1" id="KW-0472">Membrane</keyword>